<dbReference type="Proteomes" id="UP000001628">
    <property type="component" value="Unassembled WGS sequence"/>
</dbReference>
<reference evidence="2 3" key="1">
    <citation type="journal article" date="2011" name="PLoS Genet.">
        <title>Comparative genomic analysis of human fungal pathogens causing paracoccidioidomycosis.</title>
        <authorList>
            <person name="Desjardins C.A."/>
            <person name="Champion M.D."/>
            <person name="Holder J.W."/>
            <person name="Muszewska A."/>
            <person name="Goldberg J."/>
            <person name="Bailao A.M."/>
            <person name="Brigido M.M."/>
            <person name="Ferreira M.E."/>
            <person name="Garcia A.M."/>
            <person name="Grynberg M."/>
            <person name="Gujja S."/>
            <person name="Heiman D.I."/>
            <person name="Henn M.R."/>
            <person name="Kodira C.D."/>
            <person name="Leon-Narvaez H."/>
            <person name="Longo L.V."/>
            <person name="Ma L.J."/>
            <person name="Malavazi I."/>
            <person name="Matsuo A.L."/>
            <person name="Morais F.V."/>
            <person name="Pereira M."/>
            <person name="Rodriguez-Brito S."/>
            <person name="Sakthikumar S."/>
            <person name="Salem-Izacc S.M."/>
            <person name="Sykes S.M."/>
            <person name="Teixeira M.M."/>
            <person name="Vallejo M.C."/>
            <person name="Walter M.E."/>
            <person name="Yandava C."/>
            <person name="Young S."/>
            <person name="Zeng Q."/>
            <person name="Zucker J."/>
            <person name="Felipe M.S."/>
            <person name="Goldman G.H."/>
            <person name="Haas B.J."/>
            <person name="McEwen J.G."/>
            <person name="Nino-Vega G."/>
            <person name="Puccia R."/>
            <person name="San-Blas G."/>
            <person name="Soares C.M."/>
            <person name="Birren B.W."/>
            <person name="Cuomo C.A."/>
        </authorList>
    </citation>
    <scope>NUCLEOTIDE SEQUENCE [LARGE SCALE GENOMIC DNA]</scope>
    <source>
        <strain evidence="2 3">Pb18</strain>
    </source>
</reference>
<dbReference type="InterPro" id="IPR014718">
    <property type="entry name" value="GH-type_carb-bd"/>
</dbReference>
<dbReference type="Gene3D" id="2.70.98.10">
    <property type="match status" value="1"/>
</dbReference>
<dbReference type="AlphaFoldDB" id="A0A0A0HUJ2"/>
<dbReference type="eggNOG" id="ENOG502RQ3P">
    <property type="taxonomic scope" value="Eukaryota"/>
</dbReference>
<organism evidence="2 3">
    <name type="scientific">Paracoccidioides brasiliensis (strain Pb18)</name>
    <dbReference type="NCBI Taxonomy" id="502780"/>
    <lineage>
        <taxon>Eukaryota</taxon>
        <taxon>Fungi</taxon>
        <taxon>Dikarya</taxon>
        <taxon>Ascomycota</taxon>
        <taxon>Pezizomycotina</taxon>
        <taxon>Eurotiomycetes</taxon>
        <taxon>Eurotiomycetidae</taxon>
        <taxon>Onygenales</taxon>
        <taxon>Ajellomycetaceae</taxon>
        <taxon>Paracoccidioides</taxon>
    </lineage>
</organism>
<dbReference type="InParanoid" id="A0A0A0HUJ2"/>
<dbReference type="GO" id="GO:0030246">
    <property type="term" value="F:carbohydrate binding"/>
    <property type="evidence" value="ECO:0007669"/>
    <property type="project" value="InterPro"/>
</dbReference>
<accession>A0A0A0HUJ2</accession>
<proteinExistence type="predicted"/>
<sequence length="81" mass="8610">MEHWPSCDYLSVVKLVGAFEPLINVLGYIDQLIGSRNGGNVFAGATLPYGMVKAVADVDGQNKRDSPPMAAMPRASLTCAI</sequence>
<dbReference type="OMA" id="MEHWPSC"/>
<feature type="domain" description="Glycosyl hydrolase family 92 N-terminal" evidence="1">
    <location>
        <begin position="28"/>
        <end position="62"/>
    </location>
</feature>
<dbReference type="KEGG" id="pbn:PADG_11813"/>
<dbReference type="STRING" id="502780.A0A0A0HUJ2"/>
<name>A0A0A0HUJ2_PARBD</name>
<gene>
    <name evidence="2" type="ORF">PADG_11813</name>
</gene>
<evidence type="ECO:0000313" key="3">
    <source>
        <dbReference type="Proteomes" id="UP000001628"/>
    </source>
</evidence>
<dbReference type="Pfam" id="PF17678">
    <property type="entry name" value="Glyco_hydro_92N"/>
    <property type="match status" value="1"/>
</dbReference>
<dbReference type="GeneID" id="22587710"/>
<dbReference type="VEuPathDB" id="FungiDB:PADG_11813"/>
<dbReference type="InterPro" id="IPR041371">
    <property type="entry name" value="GH92_N"/>
</dbReference>
<evidence type="ECO:0000259" key="1">
    <source>
        <dbReference type="Pfam" id="PF17678"/>
    </source>
</evidence>
<keyword evidence="3" id="KW-1185">Reference proteome</keyword>
<evidence type="ECO:0000313" key="2">
    <source>
        <dbReference type="EMBL" id="KGM92023.1"/>
    </source>
</evidence>
<dbReference type="HOGENOM" id="CLU_2574528_0_0_1"/>
<dbReference type="RefSeq" id="XP_010760533.1">
    <property type="nucleotide sequence ID" value="XM_010762231.1"/>
</dbReference>
<protein>
    <recommendedName>
        <fullName evidence="1">Glycosyl hydrolase family 92 N-terminal domain-containing protein</fullName>
    </recommendedName>
</protein>
<dbReference type="EMBL" id="KN275961">
    <property type="protein sequence ID" value="KGM92023.1"/>
    <property type="molecule type" value="Genomic_DNA"/>
</dbReference>